<keyword evidence="8 11" id="KW-1133">Transmembrane helix</keyword>
<name>A0AAP6JGN4_9GAMM</name>
<evidence type="ECO:0000256" key="9">
    <source>
        <dbReference type="ARBA" id="ARBA00023136"/>
    </source>
</evidence>
<proteinExistence type="inferred from homology"/>
<evidence type="ECO:0000313" key="12">
    <source>
        <dbReference type="EMBL" id="MEA5446791.1"/>
    </source>
</evidence>
<keyword evidence="4 10" id="KW-1003">Cell membrane</keyword>
<dbReference type="AlphaFoldDB" id="A0AAP6JGN4"/>
<gene>
    <name evidence="12" type="ORF">VCB98_13270</name>
</gene>
<comment type="similarity">
    <text evidence="2 10">Belongs to the GSP M family.</text>
</comment>
<accession>A0AAP6JGN4</accession>
<protein>
    <recommendedName>
        <fullName evidence="10">Type II secretion system protein M</fullName>
        <shortName evidence="10">T2SS protein M</shortName>
    </recommendedName>
    <alternativeName>
        <fullName evidence="10">General secretion pathway protein M</fullName>
    </alternativeName>
</protein>
<dbReference type="InterPro" id="IPR007690">
    <property type="entry name" value="T2SS_GspM"/>
</dbReference>
<evidence type="ECO:0000256" key="2">
    <source>
        <dbReference type="ARBA" id="ARBA00010637"/>
    </source>
</evidence>
<keyword evidence="7 10" id="KW-0653">Protein transport</keyword>
<evidence type="ECO:0000256" key="4">
    <source>
        <dbReference type="ARBA" id="ARBA00022475"/>
    </source>
</evidence>
<dbReference type="SUPFAM" id="SSF103054">
    <property type="entry name" value="General secretion pathway protein M, EpsM"/>
    <property type="match status" value="1"/>
</dbReference>
<dbReference type="Pfam" id="PF04612">
    <property type="entry name" value="T2SSM"/>
    <property type="match status" value="1"/>
</dbReference>
<dbReference type="InterPro" id="IPR023229">
    <property type="entry name" value="T2SS_M_periplasmic_sf"/>
</dbReference>
<dbReference type="EMBL" id="JAYGII010000057">
    <property type="protein sequence ID" value="MEA5446791.1"/>
    <property type="molecule type" value="Genomic_DNA"/>
</dbReference>
<keyword evidence="13" id="KW-1185">Reference proteome</keyword>
<evidence type="ECO:0000256" key="11">
    <source>
        <dbReference type="SAM" id="Phobius"/>
    </source>
</evidence>
<comment type="function">
    <text evidence="10">Inner membrane component of the type II secretion system required for the energy-dependent secretion of extracellular factors such as proteases and toxins from the periplasm.</text>
</comment>
<dbReference type="Proteomes" id="UP001302316">
    <property type="component" value="Unassembled WGS sequence"/>
</dbReference>
<sequence>MFDSLRDWFEGLEQRERWMVTVCAVLVSVSGIYLLLVEPYLDHRQDLMTQAEEQRELLAWMQGAAAEIQALERAGRQTTAGSGQSLFGIVDSTSKEAELGRAVRQITPDGDHSVRVRMESARFDYTLKWLQALESEHGIEVTRVTFDQTNQSGRVNVALTLEREGA</sequence>
<evidence type="ECO:0000313" key="13">
    <source>
        <dbReference type="Proteomes" id="UP001302316"/>
    </source>
</evidence>
<dbReference type="GO" id="GO:0015627">
    <property type="term" value="C:type II protein secretion system complex"/>
    <property type="evidence" value="ECO:0007669"/>
    <property type="project" value="InterPro"/>
</dbReference>
<evidence type="ECO:0000256" key="1">
    <source>
        <dbReference type="ARBA" id="ARBA00004377"/>
    </source>
</evidence>
<evidence type="ECO:0000256" key="8">
    <source>
        <dbReference type="ARBA" id="ARBA00022989"/>
    </source>
</evidence>
<evidence type="ECO:0000256" key="10">
    <source>
        <dbReference type="PIRNR" id="PIRNR006291"/>
    </source>
</evidence>
<dbReference type="Gene3D" id="3.30.1360.100">
    <property type="entry name" value="General secretion pathway protein M, EpsM"/>
    <property type="match status" value="1"/>
</dbReference>
<evidence type="ECO:0000256" key="7">
    <source>
        <dbReference type="ARBA" id="ARBA00022927"/>
    </source>
</evidence>
<comment type="caution">
    <text evidence="12">The sequence shown here is derived from an EMBL/GenBank/DDBJ whole genome shotgun (WGS) entry which is preliminary data.</text>
</comment>
<feature type="transmembrane region" description="Helical" evidence="11">
    <location>
        <begin position="18"/>
        <end position="37"/>
    </location>
</feature>
<comment type="subcellular location">
    <subcellularLocation>
        <location evidence="1">Cell inner membrane</location>
        <topology evidence="1">Single-pass membrane protein</topology>
    </subcellularLocation>
</comment>
<organism evidence="12 13">
    <name type="scientific">Natronospira elongata</name>
    <dbReference type="NCBI Taxonomy" id="3110268"/>
    <lineage>
        <taxon>Bacteria</taxon>
        <taxon>Pseudomonadati</taxon>
        <taxon>Pseudomonadota</taxon>
        <taxon>Gammaproteobacteria</taxon>
        <taxon>Natronospirales</taxon>
        <taxon>Natronospiraceae</taxon>
        <taxon>Natronospira</taxon>
    </lineage>
</organism>
<dbReference type="GO" id="GO:0015628">
    <property type="term" value="P:protein secretion by the type II secretion system"/>
    <property type="evidence" value="ECO:0007669"/>
    <property type="project" value="InterPro"/>
</dbReference>
<keyword evidence="3 10" id="KW-0813">Transport</keyword>
<dbReference type="RefSeq" id="WP_346053329.1">
    <property type="nucleotide sequence ID" value="NZ_JAYGII010000057.1"/>
</dbReference>
<keyword evidence="5 10" id="KW-0997">Cell inner membrane</keyword>
<evidence type="ECO:0000256" key="5">
    <source>
        <dbReference type="ARBA" id="ARBA00022519"/>
    </source>
</evidence>
<dbReference type="GO" id="GO:0005886">
    <property type="term" value="C:plasma membrane"/>
    <property type="evidence" value="ECO:0007669"/>
    <property type="project" value="UniProtKB-SubCell"/>
</dbReference>
<dbReference type="PIRSF" id="PIRSF006291">
    <property type="entry name" value="GspM"/>
    <property type="match status" value="1"/>
</dbReference>
<evidence type="ECO:0000256" key="3">
    <source>
        <dbReference type="ARBA" id="ARBA00022448"/>
    </source>
</evidence>
<keyword evidence="6 11" id="KW-0812">Transmembrane</keyword>
<reference evidence="12 13" key="1">
    <citation type="submission" date="2023-12" db="EMBL/GenBank/DDBJ databases">
        <title>Whole-genome sequencing of halo(alkali)philic microorganisms from hypersaline lakes.</title>
        <authorList>
            <person name="Sorokin D.Y."/>
            <person name="Merkel A.Y."/>
            <person name="Messina E."/>
            <person name="Yakimov M."/>
        </authorList>
    </citation>
    <scope>NUCLEOTIDE SEQUENCE [LARGE SCALE GENOMIC DNA]</scope>
    <source>
        <strain evidence="12 13">AB-CW1</strain>
    </source>
</reference>
<evidence type="ECO:0000256" key="6">
    <source>
        <dbReference type="ARBA" id="ARBA00022692"/>
    </source>
</evidence>
<keyword evidence="9 10" id="KW-0472">Membrane</keyword>